<dbReference type="Pfam" id="PF00583">
    <property type="entry name" value="Acetyltransf_1"/>
    <property type="match status" value="1"/>
</dbReference>
<dbReference type="PANTHER" id="PTHR43420">
    <property type="entry name" value="ACETYLTRANSFERASE"/>
    <property type="match status" value="1"/>
</dbReference>
<keyword evidence="2" id="KW-0012">Acyltransferase</keyword>
<evidence type="ECO:0000313" key="4">
    <source>
        <dbReference type="EMBL" id="MXP14529.1"/>
    </source>
</evidence>
<dbReference type="InterPro" id="IPR016181">
    <property type="entry name" value="Acyl_CoA_acyltransferase"/>
</dbReference>
<evidence type="ECO:0000256" key="2">
    <source>
        <dbReference type="ARBA" id="ARBA00023315"/>
    </source>
</evidence>
<dbReference type="InterPro" id="IPR050680">
    <property type="entry name" value="YpeA/RimI_acetyltransf"/>
</dbReference>
<dbReference type="CDD" id="cd04301">
    <property type="entry name" value="NAT_SF"/>
    <property type="match status" value="1"/>
</dbReference>
<dbReference type="GO" id="GO:0016747">
    <property type="term" value="F:acyltransferase activity, transferring groups other than amino-acyl groups"/>
    <property type="evidence" value="ECO:0007669"/>
    <property type="project" value="InterPro"/>
</dbReference>
<dbReference type="Proteomes" id="UP000473531">
    <property type="component" value="Unassembled WGS sequence"/>
</dbReference>
<dbReference type="SUPFAM" id="SSF55729">
    <property type="entry name" value="Acyl-CoA N-acyltransferases (Nat)"/>
    <property type="match status" value="1"/>
</dbReference>
<evidence type="ECO:0000259" key="3">
    <source>
        <dbReference type="PROSITE" id="PS51186"/>
    </source>
</evidence>
<organism evidence="4 5">
    <name type="scientific">Allopontixanthobacter confluentis</name>
    <dbReference type="NCBI Taxonomy" id="1849021"/>
    <lineage>
        <taxon>Bacteria</taxon>
        <taxon>Pseudomonadati</taxon>
        <taxon>Pseudomonadota</taxon>
        <taxon>Alphaproteobacteria</taxon>
        <taxon>Sphingomonadales</taxon>
        <taxon>Erythrobacteraceae</taxon>
        <taxon>Allopontixanthobacter</taxon>
    </lineage>
</organism>
<keyword evidence="1 4" id="KW-0808">Transferase</keyword>
<dbReference type="OrthoDB" id="9804026at2"/>
<dbReference type="RefSeq" id="WP_160600707.1">
    <property type="nucleotide sequence ID" value="NZ_WTYU01000001.1"/>
</dbReference>
<dbReference type="PROSITE" id="PS51186">
    <property type="entry name" value="GNAT"/>
    <property type="match status" value="1"/>
</dbReference>
<dbReference type="Gene3D" id="3.40.630.30">
    <property type="match status" value="1"/>
</dbReference>
<dbReference type="EMBL" id="WTYU01000001">
    <property type="protein sequence ID" value="MXP14529.1"/>
    <property type="molecule type" value="Genomic_DNA"/>
</dbReference>
<dbReference type="PANTHER" id="PTHR43420:SF44">
    <property type="entry name" value="ACETYLTRANSFERASE YPEA"/>
    <property type="match status" value="1"/>
</dbReference>
<dbReference type="AlphaFoldDB" id="A0A6L7GEZ2"/>
<name>A0A6L7GEZ2_9SPHN</name>
<gene>
    <name evidence="4" type="ORF">GRI44_07175</name>
</gene>
<dbReference type="InterPro" id="IPR000182">
    <property type="entry name" value="GNAT_dom"/>
</dbReference>
<keyword evidence="5" id="KW-1185">Reference proteome</keyword>
<sequence length="151" mass="16705">MTDDLDRLMEVMGAAFDPKWGEAWSRRQVGDALVLPSTHYFLIDPHGVKSSADQPVAGFTLSRHIAGEEELLLIAVRPEYRRSGLGKALLGQLAADASKRGASTMFLEMRSNNPAEKIYRTFGFLPIGRRKQYYSLADGSKIDAITFSIAL</sequence>
<evidence type="ECO:0000313" key="5">
    <source>
        <dbReference type="Proteomes" id="UP000473531"/>
    </source>
</evidence>
<protein>
    <submittedName>
        <fullName evidence="4">GNAT family N-acetyltransferase</fullName>
    </submittedName>
</protein>
<proteinExistence type="predicted"/>
<reference evidence="4 5" key="1">
    <citation type="submission" date="2019-12" db="EMBL/GenBank/DDBJ databases">
        <title>Genomic-based taxomic classification of the family Erythrobacteraceae.</title>
        <authorList>
            <person name="Xu L."/>
        </authorList>
    </citation>
    <scope>NUCLEOTIDE SEQUENCE [LARGE SCALE GENOMIC DNA]</scope>
    <source>
        <strain evidence="4 5">KCTC 52259</strain>
    </source>
</reference>
<comment type="caution">
    <text evidence="4">The sequence shown here is derived from an EMBL/GenBank/DDBJ whole genome shotgun (WGS) entry which is preliminary data.</text>
</comment>
<accession>A0A6L7GEZ2</accession>
<feature type="domain" description="N-acetyltransferase" evidence="3">
    <location>
        <begin position="1"/>
        <end position="151"/>
    </location>
</feature>
<evidence type="ECO:0000256" key="1">
    <source>
        <dbReference type="ARBA" id="ARBA00022679"/>
    </source>
</evidence>